<dbReference type="InParanoid" id="W3XMH2"/>
<dbReference type="RefSeq" id="XP_007827292.1">
    <property type="nucleotide sequence ID" value="XM_007829101.1"/>
</dbReference>
<reference evidence="2" key="1">
    <citation type="journal article" date="2015" name="BMC Genomics">
        <title>Genomic and transcriptomic analysis of the endophytic fungus Pestalotiopsis fici reveals its lifestyle and high potential for synthesis of natural products.</title>
        <authorList>
            <person name="Wang X."/>
            <person name="Zhang X."/>
            <person name="Liu L."/>
            <person name="Xiang M."/>
            <person name="Wang W."/>
            <person name="Sun X."/>
            <person name="Che Y."/>
            <person name="Guo L."/>
            <person name="Liu G."/>
            <person name="Guo L."/>
            <person name="Wang C."/>
            <person name="Yin W.B."/>
            <person name="Stadler M."/>
            <person name="Zhang X."/>
            <person name="Liu X."/>
        </authorList>
    </citation>
    <scope>NUCLEOTIDE SEQUENCE [LARGE SCALE GENOMIC DNA]</scope>
    <source>
        <strain evidence="2">W106-1 / CGMCC3.15140</strain>
    </source>
</reference>
<keyword evidence="2" id="KW-1185">Reference proteome</keyword>
<sequence length="172" mass="19334">MEKIPSTEGALSAPGRRHYQYSTLTDAPVNINQMGNPVWLNKATFRQLAEGALNNGTTTLPTVFTQEMMALQHRMFNGLVAFHDMAFNSSMPLPDDIVRTNIHHLPLLPPAAAAITASVPHPRPPRRRRRRRLRAAAPEFWEEEAALLHFMKNLEEEAALLEFIKNMGICPS</sequence>
<evidence type="ECO:0000313" key="1">
    <source>
        <dbReference type="EMBL" id="ETS86692.1"/>
    </source>
</evidence>
<accession>W3XMH2</accession>
<dbReference type="Proteomes" id="UP000030651">
    <property type="component" value="Unassembled WGS sequence"/>
</dbReference>
<evidence type="ECO:0000313" key="2">
    <source>
        <dbReference type="Proteomes" id="UP000030651"/>
    </source>
</evidence>
<dbReference type="KEGG" id="pfy:PFICI_00520"/>
<dbReference type="EMBL" id="KI912109">
    <property type="protein sequence ID" value="ETS86692.1"/>
    <property type="molecule type" value="Genomic_DNA"/>
</dbReference>
<gene>
    <name evidence="1" type="ORF">PFICI_00520</name>
</gene>
<dbReference type="HOGENOM" id="CLU_1555787_0_0_1"/>
<dbReference type="GeneID" id="19265533"/>
<dbReference type="AlphaFoldDB" id="W3XMH2"/>
<name>W3XMH2_PESFW</name>
<proteinExistence type="predicted"/>
<organism evidence="1 2">
    <name type="scientific">Pestalotiopsis fici (strain W106-1 / CGMCC3.15140)</name>
    <dbReference type="NCBI Taxonomy" id="1229662"/>
    <lineage>
        <taxon>Eukaryota</taxon>
        <taxon>Fungi</taxon>
        <taxon>Dikarya</taxon>
        <taxon>Ascomycota</taxon>
        <taxon>Pezizomycotina</taxon>
        <taxon>Sordariomycetes</taxon>
        <taxon>Xylariomycetidae</taxon>
        <taxon>Amphisphaeriales</taxon>
        <taxon>Sporocadaceae</taxon>
        <taxon>Pestalotiopsis</taxon>
    </lineage>
</organism>
<protein>
    <submittedName>
        <fullName evidence="1">Uncharacterized protein</fullName>
    </submittedName>
</protein>